<dbReference type="GO" id="GO:0005737">
    <property type="term" value="C:cytoplasm"/>
    <property type="evidence" value="ECO:0007669"/>
    <property type="project" value="TreeGrafter"/>
</dbReference>
<evidence type="ECO:0000256" key="2">
    <source>
        <dbReference type="ARBA" id="ARBA00022698"/>
    </source>
</evidence>
<dbReference type="EMBL" id="HBIW01007565">
    <property type="protein sequence ID" value="CAE0690946.1"/>
    <property type="molecule type" value="Transcribed_RNA"/>
</dbReference>
<dbReference type="AlphaFoldDB" id="A0A7S3ZQT6"/>
<dbReference type="PANTHER" id="PTHR32194:SF4">
    <property type="entry name" value="PROTEASOME SUBUNIT BETA TYPE-7"/>
    <property type="match status" value="1"/>
</dbReference>
<evidence type="ECO:0000256" key="1">
    <source>
        <dbReference type="ARBA" id="ARBA00022670"/>
    </source>
</evidence>
<proteinExistence type="predicted"/>
<dbReference type="Proteomes" id="UP000789595">
    <property type="component" value="Unassembled WGS sequence"/>
</dbReference>
<dbReference type="Gene3D" id="3.60.20.10">
    <property type="entry name" value="Glutamine Phosphoribosylpyrophosphate, subunit 1, domain 1"/>
    <property type="match status" value="1"/>
</dbReference>
<sequence>MRTTALLLLACARRSTHATTLAGARCATGVALAADSRATEGTVIADSKCDKLHELAENVYAAGCGGAADADDVARLVALELRTEHLRRTMSSTAPTKNRGLVVAAKSGIVARLRSAPLGCAFIVGGCDSEPSLYRVEGDGSATASQFATMGSGQMAAAAVLEASLLRQAEPSPEVVIEAVRRAVEAGIRGDTGSGGHVDVVFIGEEETRRYRFAARP</sequence>
<evidence type="ECO:0000256" key="5">
    <source>
        <dbReference type="SAM" id="SignalP"/>
    </source>
</evidence>
<keyword evidence="2" id="KW-0888">Threonine protease</keyword>
<dbReference type="OrthoDB" id="429533at2759"/>
<evidence type="ECO:0008006" key="9">
    <source>
        <dbReference type="Google" id="ProtNLM"/>
    </source>
</evidence>
<accession>A0A7S3ZQT6</accession>
<name>A0A7S3ZQT6_9STRA</name>
<dbReference type="GO" id="GO:0051603">
    <property type="term" value="P:proteolysis involved in protein catabolic process"/>
    <property type="evidence" value="ECO:0007669"/>
    <property type="project" value="InterPro"/>
</dbReference>
<dbReference type="GO" id="GO:0005839">
    <property type="term" value="C:proteasome core complex"/>
    <property type="evidence" value="ECO:0007669"/>
    <property type="project" value="InterPro"/>
</dbReference>
<dbReference type="InterPro" id="IPR023333">
    <property type="entry name" value="Proteasome_suB-type"/>
</dbReference>
<dbReference type="GO" id="GO:0004298">
    <property type="term" value="F:threonine-type endopeptidase activity"/>
    <property type="evidence" value="ECO:0007669"/>
    <property type="project" value="UniProtKB-KW"/>
</dbReference>
<feature type="chain" id="PRO_5035594045" description="Proteasome endopeptidase complex" evidence="5">
    <location>
        <begin position="19"/>
        <end position="217"/>
    </location>
</feature>
<feature type="signal peptide" evidence="5">
    <location>
        <begin position="1"/>
        <end position="18"/>
    </location>
</feature>
<dbReference type="EMBL" id="CAKKNE010000005">
    <property type="protein sequence ID" value="CAH0376298.1"/>
    <property type="molecule type" value="Genomic_DNA"/>
</dbReference>
<dbReference type="InterPro" id="IPR029055">
    <property type="entry name" value="Ntn_hydrolases_N"/>
</dbReference>
<evidence type="ECO:0000256" key="4">
    <source>
        <dbReference type="ARBA" id="ARBA00023242"/>
    </source>
</evidence>
<keyword evidence="1" id="KW-0645">Protease</keyword>
<keyword evidence="3" id="KW-0378">Hydrolase</keyword>
<dbReference type="SUPFAM" id="SSF56235">
    <property type="entry name" value="N-terminal nucleophile aminohydrolases (Ntn hydrolases)"/>
    <property type="match status" value="1"/>
</dbReference>
<protein>
    <recommendedName>
        <fullName evidence="9">Proteasome endopeptidase complex</fullName>
    </recommendedName>
</protein>
<organism evidence="6">
    <name type="scientific">Pelagomonas calceolata</name>
    <dbReference type="NCBI Taxonomy" id="35677"/>
    <lineage>
        <taxon>Eukaryota</taxon>
        <taxon>Sar</taxon>
        <taxon>Stramenopiles</taxon>
        <taxon>Ochrophyta</taxon>
        <taxon>Pelagophyceae</taxon>
        <taxon>Pelagomonadales</taxon>
        <taxon>Pelagomonadaceae</taxon>
        <taxon>Pelagomonas</taxon>
    </lineage>
</organism>
<dbReference type="PANTHER" id="PTHR32194">
    <property type="entry name" value="METALLOPROTEASE TLDD"/>
    <property type="match status" value="1"/>
</dbReference>
<keyword evidence="5" id="KW-0732">Signal</keyword>
<dbReference type="Pfam" id="PF00227">
    <property type="entry name" value="Proteasome"/>
    <property type="match status" value="1"/>
</dbReference>
<gene>
    <name evidence="6" type="ORF">PCAL00307_LOCUS6382</name>
    <name evidence="7" type="ORF">PECAL_5P08710</name>
</gene>
<evidence type="ECO:0000313" key="6">
    <source>
        <dbReference type="EMBL" id="CAE0690946.1"/>
    </source>
</evidence>
<keyword evidence="4" id="KW-0539">Nucleus</keyword>
<evidence type="ECO:0000313" key="7">
    <source>
        <dbReference type="EMBL" id="CAH0376298.1"/>
    </source>
</evidence>
<dbReference type="InterPro" id="IPR001353">
    <property type="entry name" value="Proteasome_sua/b"/>
</dbReference>
<keyword evidence="8" id="KW-1185">Reference proteome</keyword>
<evidence type="ECO:0000256" key="3">
    <source>
        <dbReference type="ARBA" id="ARBA00022801"/>
    </source>
</evidence>
<evidence type="ECO:0000313" key="8">
    <source>
        <dbReference type="Proteomes" id="UP000789595"/>
    </source>
</evidence>
<reference evidence="6" key="1">
    <citation type="submission" date="2021-01" db="EMBL/GenBank/DDBJ databases">
        <authorList>
            <person name="Corre E."/>
            <person name="Pelletier E."/>
            <person name="Niang G."/>
            <person name="Scheremetjew M."/>
            <person name="Finn R."/>
            <person name="Kale V."/>
            <person name="Holt S."/>
            <person name="Cochrane G."/>
            <person name="Meng A."/>
            <person name="Brown T."/>
            <person name="Cohen L."/>
        </authorList>
    </citation>
    <scope>NUCLEOTIDE SEQUENCE</scope>
    <source>
        <strain evidence="6">CCMP1756</strain>
    </source>
</reference>
<reference evidence="7" key="2">
    <citation type="submission" date="2021-11" db="EMBL/GenBank/DDBJ databases">
        <authorList>
            <consortium name="Genoscope - CEA"/>
            <person name="William W."/>
        </authorList>
    </citation>
    <scope>NUCLEOTIDE SEQUENCE</scope>
</reference>